<dbReference type="Gene3D" id="2.160.20.10">
    <property type="entry name" value="Single-stranded right-handed beta-helix, Pectin lyase-like"/>
    <property type="match status" value="2"/>
</dbReference>
<dbReference type="Pfam" id="PF07602">
    <property type="entry name" value="DUF1565"/>
    <property type="match status" value="1"/>
</dbReference>
<dbReference type="InterPro" id="IPR006626">
    <property type="entry name" value="PbH1"/>
</dbReference>
<dbReference type="PANTHER" id="PTHR40088">
    <property type="entry name" value="PECTATE LYASE (EUROFUNG)"/>
    <property type="match status" value="1"/>
</dbReference>
<dbReference type="Gene3D" id="2.60.120.430">
    <property type="entry name" value="Galactose-binding lectin"/>
    <property type="match status" value="1"/>
</dbReference>
<dbReference type="InterPro" id="IPR011050">
    <property type="entry name" value="Pectin_lyase_fold/virulence"/>
</dbReference>
<evidence type="ECO:0000313" key="15">
    <source>
        <dbReference type="Proteomes" id="UP000004367"/>
    </source>
</evidence>
<evidence type="ECO:0000256" key="2">
    <source>
        <dbReference type="ARBA" id="ARBA00004613"/>
    </source>
</evidence>
<evidence type="ECO:0000256" key="9">
    <source>
        <dbReference type="SAM" id="MobiDB-lite"/>
    </source>
</evidence>
<dbReference type="eggNOG" id="COG4124">
    <property type="taxonomic scope" value="Bacteria"/>
</dbReference>
<dbReference type="InterPro" id="IPR021720">
    <property type="entry name" value="Malectin_dom"/>
</dbReference>
<evidence type="ECO:0000259" key="13">
    <source>
        <dbReference type="Pfam" id="PF13229"/>
    </source>
</evidence>
<dbReference type="InterPro" id="IPR039448">
    <property type="entry name" value="Beta_helix"/>
</dbReference>
<comment type="similarity">
    <text evidence="8">Belongs to the polysaccharide lyase 9 family.</text>
</comment>
<dbReference type="Pfam" id="PF13229">
    <property type="entry name" value="Beta_helix"/>
    <property type="match status" value="1"/>
</dbReference>
<proteinExistence type="inferred from homology"/>
<feature type="compositionally biased region" description="Pro residues" evidence="9">
    <location>
        <begin position="188"/>
        <end position="212"/>
    </location>
</feature>
<organism evidence="14 15">
    <name type="scientific">Mobilicoccus pelagius NBRC 104925</name>
    <dbReference type="NCBI Taxonomy" id="1089455"/>
    <lineage>
        <taxon>Bacteria</taxon>
        <taxon>Bacillati</taxon>
        <taxon>Actinomycetota</taxon>
        <taxon>Actinomycetes</taxon>
        <taxon>Micrococcales</taxon>
        <taxon>Dermatophilaceae</taxon>
        <taxon>Mobilicoccus</taxon>
    </lineage>
</organism>
<dbReference type="PANTHER" id="PTHR40088:SF1">
    <property type="entry name" value="PECTATE LYASE PEL9"/>
    <property type="match status" value="1"/>
</dbReference>
<dbReference type="eggNOG" id="COG3420">
    <property type="taxonomic scope" value="Bacteria"/>
</dbReference>
<feature type="domain" description="Right handed beta helix" evidence="13">
    <location>
        <begin position="440"/>
        <end position="592"/>
    </location>
</feature>
<dbReference type="SUPFAM" id="SSF49785">
    <property type="entry name" value="Galactose-binding domain-like"/>
    <property type="match status" value="1"/>
</dbReference>
<name>H5USE3_9MICO</name>
<keyword evidence="4" id="KW-0479">Metal-binding</keyword>
<feature type="domain" description="DUF1565" evidence="11">
    <location>
        <begin position="237"/>
        <end position="276"/>
    </location>
</feature>
<keyword evidence="3" id="KW-0964">Secreted</keyword>
<dbReference type="GO" id="GO:0005576">
    <property type="term" value="C:extracellular region"/>
    <property type="evidence" value="ECO:0007669"/>
    <property type="project" value="UniProtKB-SubCell"/>
</dbReference>
<evidence type="ECO:0000259" key="12">
    <source>
        <dbReference type="Pfam" id="PF11721"/>
    </source>
</evidence>
<keyword evidence="7" id="KW-0456">Lyase</keyword>
<dbReference type="GO" id="GO:0046872">
    <property type="term" value="F:metal ion binding"/>
    <property type="evidence" value="ECO:0007669"/>
    <property type="project" value="UniProtKB-KW"/>
</dbReference>
<dbReference type="OrthoDB" id="9807425at2"/>
<evidence type="ECO:0000259" key="11">
    <source>
        <dbReference type="Pfam" id="PF07602"/>
    </source>
</evidence>
<comment type="cofactor">
    <cofactor evidence="1">
        <name>Ca(2+)</name>
        <dbReference type="ChEBI" id="CHEBI:29108"/>
    </cofactor>
</comment>
<feature type="region of interest" description="Disordered" evidence="9">
    <location>
        <begin position="183"/>
        <end position="220"/>
    </location>
</feature>
<feature type="signal peptide" evidence="10">
    <location>
        <begin position="1"/>
        <end position="29"/>
    </location>
</feature>
<comment type="caution">
    <text evidence="14">The sequence shown here is derived from an EMBL/GenBank/DDBJ whole genome shotgun (WGS) entry which is preliminary data.</text>
</comment>
<comment type="subcellular location">
    <subcellularLocation>
        <location evidence="2">Secreted</location>
    </subcellularLocation>
</comment>
<dbReference type="AlphaFoldDB" id="H5USE3"/>
<dbReference type="InterPro" id="IPR011459">
    <property type="entry name" value="DUF1565"/>
</dbReference>
<evidence type="ECO:0000256" key="5">
    <source>
        <dbReference type="ARBA" id="ARBA00022729"/>
    </source>
</evidence>
<feature type="domain" description="Malectin" evidence="12">
    <location>
        <begin position="66"/>
        <end position="167"/>
    </location>
</feature>
<dbReference type="STRING" id="1089455.MOPEL_078_00400"/>
<sequence>MSQSFRRAITAFVYLSVLSTVAFPSPAQAVAPVDIRMSAAPSAVRDSQGATWAPAGRFVGGALSAVNSRPVAGTPDPQLFVYERYGMTAWNIDVPSACYDVTLRAREKYFNAPGRRVFSVRAENRTLVSDLDIYRTVGQNRAIEHTFRIPVTDGRLDLAFSAKVNNAIISAIRVRTAGDLAACGASPSPTPTPTPAPTRTPTPSPAPVPQAPPAAGAAPVGSSAYPIPSGALFVSPKGMDSAAGTSSAPLRTVTGALAKLPTGGTIILRAGTYHESVLIPPGKPVTIQPYPGEAVWFDGSRRVNGFSPVGGAWSAPWDTILDSSPTYTRGAPDNTQPDWRFVSKAHPMAAHPDQVWIDDVPQHQVGSRAQVGPGTFYVDTTSKRLVLGTNPSGNRVEAGVLPSAFSLRAPGTILRGFGIRRYVPSVPDFGAVTAFFPRMTLDNMTVLDGSTAGVGIFAAGSTIRSSTISSHGMIGIQASEADDLTLDRVLVTRNNIEHFNHAPVAGGVKICRSRGVTVRDSKISQNDGIGIWFDESVFDMAVLSNELFDNAGSGVMIELSSKALVAGNTILRSGYDALAIRNSNDVAAWNNTLQGAYRALEVSQDGRRPTNNPSALDARHPKDAAMTWVISDISIRNNVLIGGDKGLMTLGVEDFDRVLDATRQRISTDGNVYAPQSQGAPRWLSAWSRPGTDPYAHTNLADFFRVNGQERTGISFAGRNVIDLSGSLDSIVATTAPTVAHPLPNSVAVALGKPAGTRFLGSGR</sequence>
<dbReference type="GO" id="GO:0016837">
    <property type="term" value="F:carbon-oxygen lyase activity, acting on polysaccharides"/>
    <property type="evidence" value="ECO:0007669"/>
    <property type="project" value="TreeGrafter"/>
</dbReference>
<dbReference type="SMART" id="SM00710">
    <property type="entry name" value="PbH1"/>
    <property type="match status" value="7"/>
</dbReference>
<feature type="chain" id="PRO_5003599851" description="Right handed beta helix domain-containing protein" evidence="10">
    <location>
        <begin position="30"/>
        <end position="764"/>
    </location>
</feature>
<dbReference type="EMBL" id="BAFE01000056">
    <property type="protein sequence ID" value="GAB48651.1"/>
    <property type="molecule type" value="Genomic_DNA"/>
</dbReference>
<evidence type="ECO:0000256" key="10">
    <source>
        <dbReference type="SAM" id="SignalP"/>
    </source>
</evidence>
<dbReference type="Proteomes" id="UP000004367">
    <property type="component" value="Unassembled WGS sequence"/>
</dbReference>
<reference evidence="14 15" key="1">
    <citation type="submission" date="2012-02" db="EMBL/GenBank/DDBJ databases">
        <title>Whole genome shotgun sequence of Mobilicoccus pelagius NBRC 104925.</title>
        <authorList>
            <person name="Yoshida Y."/>
            <person name="Hosoyama A."/>
            <person name="Tsuchikane K."/>
            <person name="Katsumata H."/>
            <person name="Yamazaki S."/>
            <person name="Fujita N."/>
        </authorList>
    </citation>
    <scope>NUCLEOTIDE SEQUENCE [LARGE SCALE GENOMIC DNA]</scope>
    <source>
        <strain evidence="14 15">NBRC 104925</strain>
    </source>
</reference>
<evidence type="ECO:0000256" key="4">
    <source>
        <dbReference type="ARBA" id="ARBA00022723"/>
    </source>
</evidence>
<dbReference type="Pfam" id="PF11721">
    <property type="entry name" value="Malectin"/>
    <property type="match status" value="1"/>
</dbReference>
<evidence type="ECO:0000256" key="8">
    <source>
        <dbReference type="ARBA" id="ARBA00038263"/>
    </source>
</evidence>
<evidence type="ECO:0000256" key="3">
    <source>
        <dbReference type="ARBA" id="ARBA00022525"/>
    </source>
</evidence>
<evidence type="ECO:0000313" key="14">
    <source>
        <dbReference type="EMBL" id="GAB48651.1"/>
    </source>
</evidence>
<evidence type="ECO:0000256" key="6">
    <source>
        <dbReference type="ARBA" id="ARBA00022837"/>
    </source>
</evidence>
<protein>
    <recommendedName>
        <fullName evidence="16">Right handed beta helix domain-containing protein</fullName>
    </recommendedName>
</protein>
<dbReference type="InterPro" id="IPR008979">
    <property type="entry name" value="Galactose-bd-like_sf"/>
</dbReference>
<dbReference type="InterPro" id="IPR052052">
    <property type="entry name" value="Polysaccharide_Lyase_9"/>
</dbReference>
<evidence type="ECO:0000256" key="7">
    <source>
        <dbReference type="ARBA" id="ARBA00023239"/>
    </source>
</evidence>
<keyword evidence="15" id="KW-1185">Reference proteome</keyword>
<gene>
    <name evidence="14" type="ORF">MOPEL_078_00400</name>
</gene>
<keyword evidence="5 10" id="KW-0732">Signal</keyword>
<keyword evidence="6" id="KW-0106">Calcium</keyword>
<accession>H5USE3</accession>
<dbReference type="SUPFAM" id="SSF51126">
    <property type="entry name" value="Pectin lyase-like"/>
    <property type="match status" value="1"/>
</dbReference>
<evidence type="ECO:0008006" key="16">
    <source>
        <dbReference type="Google" id="ProtNLM"/>
    </source>
</evidence>
<dbReference type="InterPro" id="IPR012334">
    <property type="entry name" value="Pectin_lyas_fold"/>
</dbReference>
<evidence type="ECO:0000256" key="1">
    <source>
        <dbReference type="ARBA" id="ARBA00001913"/>
    </source>
</evidence>